<dbReference type="AlphaFoldDB" id="A0A9Q1JWK5"/>
<gene>
    <name evidence="4" type="ORF">Cgig2_027727</name>
</gene>
<reference evidence="4" key="1">
    <citation type="submission" date="2022-04" db="EMBL/GenBank/DDBJ databases">
        <title>Carnegiea gigantea Genome sequencing and assembly v2.</title>
        <authorList>
            <person name="Copetti D."/>
            <person name="Sanderson M.J."/>
            <person name="Burquez A."/>
            <person name="Wojciechowski M.F."/>
        </authorList>
    </citation>
    <scope>NUCLEOTIDE SEQUENCE</scope>
    <source>
        <strain evidence="4">SGP5-SGP5p</strain>
        <tissue evidence="4">Aerial part</tissue>
    </source>
</reference>
<accession>A0A9Q1JWK5</accession>
<dbReference type="PANTHER" id="PTHR11242:SF0">
    <property type="entry name" value="TPR_REGION DOMAIN-CONTAINING PROTEIN"/>
    <property type="match status" value="1"/>
</dbReference>
<evidence type="ECO:0000256" key="3">
    <source>
        <dbReference type="PROSITE-ProRule" id="PRU00339"/>
    </source>
</evidence>
<sequence>MDDSKEAHLATKSLKEEGNQLYRLKAYKRAIIRYDKYCWPAAKEAHLIEELGLSLNLNLDAWWLKLCAFEDAKHQSDLALKVDLFNAKARFQRARALTNLGRLEEALTYLQIAIRFEPSNVEVKRKLSEIKQLCLSIQGNAQPQRATDDCSNSSKSLPNLEYQKAFDHLKLKKHSNRAISPTSNEYSTKGAVKSEKYGFLNSSVIKDHKLESLVLTSNGQQPTSNIIPSREMSNSIEDSHTTIFEMNVEELDVLRSKGDGDL</sequence>
<comment type="caution">
    <text evidence="4">The sequence shown here is derived from an EMBL/GenBank/DDBJ whole genome shotgun (WGS) entry which is preliminary data.</text>
</comment>
<evidence type="ECO:0000313" key="4">
    <source>
        <dbReference type="EMBL" id="KAJ8432205.1"/>
    </source>
</evidence>
<dbReference type="SUPFAM" id="SSF48452">
    <property type="entry name" value="TPR-like"/>
    <property type="match status" value="1"/>
</dbReference>
<dbReference type="Proteomes" id="UP001153076">
    <property type="component" value="Unassembled WGS sequence"/>
</dbReference>
<evidence type="ECO:0000313" key="5">
    <source>
        <dbReference type="Proteomes" id="UP001153076"/>
    </source>
</evidence>
<proteinExistence type="predicted"/>
<dbReference type="InterPro" id="IPR019734">
    <property type="entry name" value="TPR_rpt"/>
</dbReference>
<dbReference type="InterPro" id="IPR011990">
    <property type="entry name" value="TPR-like_helical_dom_sf"/>
</dbReference>
<dbReference type="PROSITE" id="PS50005">
    <property type="entry name" value="TPR"/>
    <property type="match status" value="1"/>
</dbReference>
<keyword evidence="1" id="KW-0677">Repeat</keyword>
<dbReference type="EMBL" id="JAKOGI010000626">
    <property type="protein sequence ID" value="KAJ8432205.1"/>
    <property type="molecule type" value="Genomic_DNA"/>
</dbReference>
<keyword evidence="5" id="KW-1185">Reference proteome</keyword>
<dbReference type="OrthoDB" id="245563at2759"/>
<keyword evidence="2 3" id="KW-0802">TPR repeat</keyword>
<name>A0A9Q1JWK5_9CARY</name>
<dbReference type="SMART" id="SM00028">
    <property type="entry name" value="TPR"/>
    <property type="match status" value="1"/>
</dbReference>
<protein>
    <submittedName>
        <fullName evidence="4">Uncharacterized protein</fullName>
    </submittedName>
</protein>
<evidence type="ECO:0000256" key="2">
    <source>
        <dbReference type="ARBA" id="ARBA00022803"/>
    </source>
</evidence>
<organism evidence="4 5">
    <name type="scientific">Carnegiea gigantea</name>
    <dbReference type="NCBI Taxonomy" id="171969"/>
    <lineage>
        <taxon>Eukaryota</taxon>
        <taxon>Viridiplantae</taxon>
        <taxon>Streptophyta</taxon>
        <taxon>Embryophyta</taxon>
        <taxon>Tracheophyta</taxon>
        <taxon>Spermatophyta</taxon>
        <taxon>Magnoliopsida</taxon>
        <taxon>eudicotyledons</taxon>
        <taxon>Gunneridae</taxon>
        <taxon>Pentapetalae</taxon>
        <taxon>Caryophyllales</taxon>
        <taxon>Cactineae</taxon>
        <taxon>Cactaceae</taxon>
        <taxon>Cactoideae</taxon>
        <taxon>Echinocereeae</taxon>
        <taxon>Carnegiea</taxon>
    </lineage>
</organism>
<evidence type="ECO:0000256" key="1">
    <source>
        <dbReference type="ARBA" id="ARBA00022737"/>
    </source>
</evidence>
<dbReference type="InterPro" id="IPR039663">
    <property type="entry name" value="AIP/AIPL1/TTC9"/>
</dbReference>
<feature type="repeat" description="TPR" evidence="3">
    <location>
        <begin position="87"/>
        <end position="120"/>
    </location>
</feature>
<dbReference type="PANTHER" id="PTHR11242">
    <property type="entry name" value="ARYL HYDROCARBON RECEPTOR INTERACTING PROTEIN RELATED"/>
    <property type="match status" value="1"/>
</dbReference>
<dbReference type="Gene3D" id="1.25.40.10">
    <property type="entry name" value="Tetratricopeptide repeat domain"/>
    <property type="match status" value="1"/>
</dbReference>